<dbReference type="InterPro" id="IPR057170">
    <property type="entry name" value="DUF7848"/>
</dbReference>
<protein>
    <recommendedName>
        <fullName evidence="1">DUF7848 domain-containing protein</fullName>
    </recommendedName>
</protein>
<name>A0ABV6USJ3_9ACTN</name>
<keyword evidence="3" id="KW-1185">Reference proteome</keyword>
<reference evidence="2 3" key="1">
    <citation type="submission" date="2024-09" db="EMBL/GenBank/DDBJ databases">
        <authorList>
            <person name="Lee S.D."/>
        </authorList>
    </citation>
    <scope>NUCLEOTIDE SEQUENCE [LARGE SCALE GENOMIC DNA]</scope>
    <source>
        <strain evidence="2 3">N1-5</strain>
    </source>
</reference>
<proteinExistence type="predicted"/>
<sequence length="80" mass="9107">MSVRKRMRFREYHVRTDETATPIREAACVTDEELCQWSSGERTRADDVTALIAKHAAETGHQCYRRTATDYATAEPGAFL</sequence>
<dbReference type="Proteomes" id="UP001592528">
    <property type="component" value="Unassembled WGS sequence"/>
</dbReference>
<dbReference type="EMBL" id="JBHEZZ010000014">
    <property type="protein sequence ID" value="MFC1404439.1"/>
    <property type="molecule type" value="Genomic_DNA"/>
</dbReference>
<organism evidence="2 3">
    <name type="scientific">Streptacidiphilus cavernicola</name>
    <dbReference type="NCBI Taxonomy" id="3342716"/>
    <lineage>
        <taxon>Bacteria</taxon>
        <taxon>Bacillati</taxon>
        <taxon>Actinomycetota</taxon>
        <taxon>Actinomycetes</taxon>
        <taxon>Kitasatosporales</taxon>
        <taxon>Streptomycetaceae</taxon>
        <taxon>Streptacidiphilus</taxon>
    </lineage>
</organism>
<dbReference type="Pfam" id="PF25232">
    <property type="entry name" value="DUF7848"/>
    <property type="match status" value="1"/>
</dbReference>
<dbReference type="RefSeq" id="WP_157623645.1">
    <property type="nucleotide sequence ID" value="NZ_JBHEZZ010000014.1"/>
</dbReference>
<comment type="caution">
    <text evidence="2">The sequence shown here is derived from an EMBL/GenBank/DDBJ whole genome shotgun (WGS) entry which is preliminary data.</text>
</comment>
<evidence type="ECO:0000313" key="2">
    <source>
        <dbReference type="EMBL" id="MFC1404439.1"/>
    </source>
</evidence>
<accession>A0ABV6USJ3</accession>
<gene>
    <name evidence="2" type="ORF">ACEZDJ_24385</name>
</gene>
<evidence type="ECO:0000259" key="1">
    <source>
        <dbReference type="Pfam" id="PF25232"/>
    </source>
</evidence>
<feature type="domain" description="DUF7848" evidence="1">
    <location>
        <begin position="1"/>
        <end position="77"/>
    </location>
</feature>
<evidence type="ECO:0000313" key="3">
    <source>
        <dbReference type="Proteomes" id="UP001592528"/>
    </source>
</evidence>